<evidence type="ECO:0000313" key="2">
    <source>
        <dbReference type="EMBL" id="GLS24946.1"/>
    </source>
</evidence>
<gene>
    <name evidence="2" type="ORF">GCM10007877_06600</name>
</gene>
<feature type="coiled-coil region" evidence="1">
    <location>
        <begin position="2599"/>
        <end position="2643"/>
    </location>
</feature>
<proteinExistence type="predicted"/>
<dbReference type="Proteomes" id="UP001156870">
    <property type="component" value="Unassembled WGS sequence"/>
</dbReference>
<keyword evidence="1" id="KW-0175">Coiled coil</keyword>
<comment type="caution">
    <text evidence="2">The sequence shown here is derived from an EMBL/GenBank/DDBJ whole genome shotgun (WGS) entry which is preliminary data.</text>
</comment>
<organism evidence="2 3">
    <name type="scientific">Marinibactrum halimedae</name>
    <dbReference type="NCBI Taxonomy" id="1444977"/>
    <lineage>
        <taxon>Bacteria</taxon>
        <taxon>Pseudomonadati</taxon>
        <taxon>Pseudomonadota</taxon>
        <taxon>Gammaproteobacteria</taxon>
        <taxon>Cellvibrionales</taxon>
        <taxon>Cellvibrionaceae</taxon>
        <taxon>Marinibactrum</taxon>
    </lineage>
</organism>
<dbReference type="PANTHER" id="PTHR35580:SF1">
    <property type="entry name" value="PHYTASE-LIKE DOMAIN-CONTAINING PROTEIN"/>
    <property type="match status" value="1"/>
</dbReference>
<sequence>MCFVGMAHAQTNPAPFTVKLDGSGNEKIVGSIADDDGNLYVIGYFEAGSDTHFSVYEDTDGNGTRELIAGGTELPQGDIHQLGNHRGHRDLLVAKFDWRGTLQWVKTAGGTGKDAATGIVYDRQNNLIFISGYISGTAYFDARARGAVVDGRKIDKATATNLFVANLNPDNGEWKDISVLPLQAQLQNAPSNVLLKELSLASDDDSLGKGLSLAMDVRGTDQTIALYLTGQVTNSLAMQPSATPGGNQVWNLRAGLAGKTMHNLGRAHSGGVTTSGDWAFVARVNYLDNPQAPLDQTRWEWDWLTKLDDSALPEAGAESVEVESCENQPAGRVVGRSTLTSTAVTERHITRFDPGADSNNHRIFLSEDANQLQLSQRTNFTFRDPTPPGARITHVSAKFRGELVQLPPADDHFQYGKVSVWLNVGVVRSQKIETRSTQTYEMGANHNNNNRYLYEYGGINTVSLTASYHDIWARAVSLEFTYEIDVFDPSVTKPCHTQGITSITLDPNQGLESPVYIGGHFTGQTQFSGLQTLKSEAGKANGFVASINAQGQKRYMSTVGGESSITGLVYNSASNAVMATGFVSPTSGRTADIDFRSQNTGVDITQAVTLNTELDAKTLVAKLDDNNSGRWLWANTTRNGKALAIAKDLDDNYVVTGAYLRPGEITPDPTTPLPRIVNVDGKNSGATLVELEEGFHSIERVGPLNGGQYYSVSYWSNSTCTNPNGCGHQTNTRGFFPQFFIRSNTLKKVLANYHMIDLNDTRHNIGVGRRFQDYRQALPHAVSALVRQGQTANVNFRWDDNNHSDNRGGYSLRIKSLTPDNTIRNQAPFIFGFKENADATGIESLWQKRVHSASYSQGHSVFINHLNSLYWLTGGVSNNEGSAQVPPLDAVNADTNADNVNGMGSVMSVLNPANGKHSEDFQHYTKLLVGNRVLPPNGAVISNTQLPSPFRRSIPDNLGLGAGVPTSATITNTPLLSVSKEHGVFAGGPLEKGIVVWGTSSIVQEAFQPVVGRAIKVRWPTVAEGLQEYLYSTTEGVEIPAVVLSQSNKAVAGLQYATPIESETQNDITYQPGEPIPYGIKVNEETLATEKPRLASVVFFEEGDLVGMSSFPTIVSVRSYPWDTPAKYTPNLPVDIGSTIAPLDEAMEERPGYVMSNLGRYDTLPLVYDRATRAGQIIPVNKNGPEGEDDDLLVAWYQQGALNIEWPFASSGYVPQWPAETGLIALTSQLGSEGVHKGEPQSLDGLRIALNAPELYIQNDRTQAGFNPNEEHAYMLTSGDGQFVVVHAIRHDLNHYPSGVETSDPYVLVRYQKETEDQETSYAYRIFQVAFNSADYPNFSLNAIAGQPVNLPVLQNWATSNTTAGGNPESFWQDPTNQVWSRSGDTDVAVNFFYQLPAGFDFWYDADGDGTADAVDQIAYLDIHNQNSNDDVDSAGTPFTITFTNQWPDDVPVIAIGETLIDARNNLPGVENMRNLQVVYDENDPIDVNPASAARAEQATVRLFNYRQEIQVAPTGKVQLGANESGPVIQLVSNTGEVLVNLPARIRPDLGGDYDFPRLPSDLRYRLRFRHLLNEQSGFFYFRGGKYDPTTGQDADDLPNVMHLTNVMTNFERELLKRFDNFGVSGSSDDPFLNADDVKAGTPWDVVVDKLYHQSRNPNKTDFDGDGLADEALLIGMELAREAPDDDSEELPDPILDSNGNRQLQHNLVQADVALTTAFARKPGYVVLAENADTDSDTPSTKLHIVRVVEPIAKGSVNVLRNELNLLDKRLVLRHHLDFGGRADELEFEWYWHPDVDGEPSITVGSNGAPIGWVRLQGDDISHYLDEGRPLLSDGWVLSRYRGLRTENDPEGIHWSSLSGEAVVPGDPIRPVAVSGWVKRVLEDINTFEQRYRDFHNNDVNSYTSMLVQAGRAYQGDVALNSENGNLNQIGLIELYQTILNEAIALSIQAPNAITDDDAINKQLLFAASRLADLYTLLGNEAFSDAMDPTIGQAGDGNGYLSPSLFAFEQALPSLLDEELALLRGVPRRNTLTGNRLLWNTSGGAVEATYVQVYGLSDTNGDGIEDEAQRQFPQGHGDAWGHYLTANKLYYSLARHPNYDWKPLTDTTTIAGVALQVDYQDEERFARTAAAKARTGARLVDLTFRKEYTHAPSGQWQGYKDTNAERAWGMDGWARRAGQGAFFDWALANALLPYDDSANSDTDSGTDVDRIDRQTVSELTAIPAALQEIDAIVSRADQGNNPFGLASDAIPFDISPKALREGETHFEQVYSRALQSANNSLEIFNYANALTQQIRQGQLSNAEFQRLEEDKERDFKNRLIELMGYPYQGNIGPGKVYPSGYDGPDLYQYMYIDSALPDLPESRLETVQFSLPPLTIPSGGCQRCGTGSASGFLFRRDLEEDVNGFFNLDESGNAVMQMPYYSQLSSYAFVAPHSWESRRAPGKLQLQLGEIQSVQARLNSATADNQVLLEQIQAEVDLLESIYQIRGDEILVLNKNSSSNYVLTNKLADMRAAAELSTLAGEAVYRLAGPVLAGFSGAAGMSFDPTFPVRAAFGSVSGSFAAAGVLTGGIIGGNAMNEQARVEDLAFSNSIFIEKSSFKIELKQQLTVIENLIHEALQKQHSVVELLQEMENAKGVYQQLVAEAVRVMEERIAFRKEVASRTTDERYRDMTYRVFRNDALQKYRASFDLAARYTYLAAKAFDYETGLLSDSVEDQSFYESLVKERSLGQFDGSGLPVAGVQGLSTPLARMQQVYTGAESRYGLLDPLNEEHHFSLRREAFRILEGDSGRERWQSMLQNARVDDLWDLPEFREFCVAPGVSPADGQLPGLVLRFGTSIQNGKNLFGWQAGAGDAIYSASRSATKLYRVGLHFDNYPTDSLIRTPYAYLVPVGTDVMRSPEDITQLRFYQVLDQSIPVPTDLVQANDTYTDDDWIPQLDVLGNWADRRRHSQMPVNTQAHFNFDDVTTDGRLVGRSVWNTEWVLIIPSQSLLGGTNGEGLEVFINGANGGEGVSDIRLVFDTYSFTGS</sequence>
<keyword evidence="3" id="KW-1185">Reference proteome</keyword>
<dbReference type="PANTHER" id="PTHR35580">
    <property type="entry name" value="CELL SURFACE GLYCOPROTEIN (S-LAYER PROTEIN)-LIKE PROTEIN"/>
    <property type="match status" value="1"/>
</dbReference>
<dbReference type="EMBL" id="BSPD01000020">
    <property type="protein sequence ID" value="GLS24946.1"/>
    <property type="molecule type" value="Genomic_DNA"/>
</dbReference>
<protein>
    <submittedName>
        <fullName evidence="2">Uncharacterized protein</fullName>
    </submittedName>
</protein>
<accession>A0AA37T3Q4</accession>
<evidence type="ECO:0000256" key="1">
    <source>
        <dbReference type="SAM" id="Coils"/>
    </source>
</evidence>
<dbReference type="InterPro" id="IPR052918">
    <property type="entry name" value="Motility_Chemotaxis_Reg"/>
</dbReference>
<evidence type="ECO:0000313" key="3">
    <source>
        <dbReference type="Proteomes" id="UP001156870"/>
    </source>
</evidence>
<name>A0AA37T3Q4_9GAMM</name>
<reference evidence="2 3" key="1">
    <citation type="journal article" date="2014" name="Int. J. Syst. Evol. Microbiol.">
        <title>Complete genome sequence of Corynebacterium casei LMG S-19264T (=DSM 44701T), isolated from a smear-ripened cheese.</title>
        <authorList>
            <consortium name="US DOE Joint Genome Institute (JGI-PGF)"/>
            <person name="Walter F."/>
            <person name="Albersmeier A."/>
            <person name="Kalinowski J."/>
            <person name="Ruckert C."/>
        </authorList>
    </citation>
    <scope>NUCLEOTIDE SEQUENCE [LARGE SCALE GENOMIC DNA]</scope>
    <source>
        <strain evidence="2 3">NBRC 110095</strain>
    </source>
</reference>